<dbReference type="PROSITE" id="PS51194">
    <property type="entry name" value="HELICASE_CTER"/>
    <property type="match status" value="1"/>
</dbReference>
<dbReference type="OrthoDB" id="360161at2759"/>
<dbReference type="SMART" id="SM00487">
    <property type="entry name" value="DEXDc"/>
    <property type="match status" value="1"/>
</dbReference>
<dbReference type="EMBL" id="WUBL01000191">
    <property type="protein sequence ID" value="KAF2963645.1"/>
    <property type="molecule type" value="Genomic_DNA"/>
</dbReference>
<evidence type="ECO:0000256" key="1">
    <source>
        <dbReference type="ARBA" id="ARBA00012552"/>
    </source>
</evidence>
<dbReference type="SUPFAM" id="SSF52540">
    <property type="entry name" value="P-loop containing nucleoside triphosphate hydrolases"/>
    <property type="match status" value="1"/>
</dbReference>
<feature type="compositionally biased region" description="Acidic residues" evidence="13">
    <location>
        <begin position="308"/>
        <end position="329"/>
    </location>
</feature>
<keyword evidence="5" id="KW-0067">ATP-binding</keyword>
<evidence type="ECO:0000259" key="15">
    <source>
        <dbReference type="PROSITE" id="PS51194"/>
    </source>
</evidence>
<feature type="compositionally biased region" description="Basic and acidic residues" evidence="13">
    <location>
        <begin position="660"/>
        <end position="672"/>
    </location>
</feature>
<dbReference type="GO" id="GO:0003724">
    <property type="term" value="F:RNA helicase activity"/>
    <property type="evidence" value="ECO:0007669"/>
    <property type="project" value="UniProtKB-EC"/>
</dbReference>
<dbReference type="InterPro" id="IPR011545">
    <property type="entry name" value="DEAD/DEAH_box_helicase_dom"/>
</dbReference>
<dbReference type="Proteomes" id="UP000481858">
    <property type="component" value="Unassembled WGS sequence"/>
</dbReference>
<sequence>MDVFKILSRGAKKSSSSQAFEFKPAPKVQNPQLYHDKGLKRKRDEQELQFGRDNDEADDPSLDFFASRELKDSKESKEPREPKPASQPVTRQSPKEKHGPETSLLDDDEVRQILRSHRLKFTLLSNHEDQRAKITKSKKKKKEVPKVKAKDAKKVLFPQPLVSFAQLRTTWKLSPRLEENLSHQGYRIPTEVQLGSLPLLIRPEKAVSTTAAAELGVEPGDGIHFLAVAPTGSGKTLAFLIPAINDVLRRRAETTKDHVLETLVVVPTRELAEQITNEGRKLTKNTGVKIVMMKRGMRIPAEGRTETDSDNEESSSENEDDNDSSDEGDISEKDEAKRRTLTKADILITTPLLLGNFLKSRTLPTVRSLILDEGDVLLEQRFLEQTLQIWTACVNPSLRLRCFSATMGAHIEELISDQLSTRNSGNHIIPLVRLVVGLKDTAVPSIDHKLVYCATEQGKLFALRQVLHPQSSSASVPHMNLPILVFTQTIERATALHSELKFDFPVEAGGPSRIAALHSSLSDSARSDIVRKFRSGEIWALVTTDILMRGLDFRGVSGVINYDVPTSAAAYVHRVGRTGRAGGQGIACTLYTNDDIPYLKSIANVISQSEKQAGKTDDEGAPKWLLDSLPKISKEEKKKLKQRGVESRRGNANKITTKSAWERRKENNRREAIASSKKRKLQEHNDDTQEENSKDDEWSGLDD</sequence>
<feature type="region of interest" description="Disordered" evidence="13">
    <location>
        <begin position="636"/>
        <end position="703"/>
    </location>
</feature>
<feature type="compositionally biased region" description="Basic and acidic residues" evidence="13">
    <location>
        <begin position="66"/>
        <end position="83"/>
    </location>
</feature>
<dbReference type="EC" id="3.6.4.13" evidence="1"/>
<dbReference type="Gene3D" id="3.40.50.300">
    <property type="entry name" value="P-loop containing nucleotide triphosphate hydrolases"/>
    <property type="match status" value="2"/>
</dbReference>
<evidence type="ECO:0000256" key="9">
    <source>
        <dbReference type="ARBA" id="ARBA00024367"/>
    </source>
</evidence>
<keyword evidence="4" id="KW-0347">Helicase</keyword>
<dbReference type="GO" id="GO:0030490">
    <property type="term" value="P:maturation of SSU-rRNA"/>
    <property type="evidence" value="ECO:0007669"/>
    <property type="project" value="InterPro"/>
</dbReference>
<feature type="compositionally biased region" description="Basic and acidic residues" evidence="13">
    <location>
        <begin position="636"/>
        <end position="649"/>
    </location>
</feature>
<proteinExistence type="inferred from homology"/>
<evidence type="ECO:0000256" key="12">
    <source>
        <dbReference type="ARBA" id="ARBA00047984"/>
    </source>
</evidence>
<evidence type="ECO:0000256" key="3">
    <source>
        <dbReference type="ARBA" id="ARBA00022801"/>
    </source>
</evidence>
<evidence type="ECO:0000256" key="11">
    <source>
        <dbReference type="ARBA" id="ARBA00024419"/>
    </source>
</evidence>
<evidence type="ECO:0000256" key="5">
    <source>
        <dbReference type="ARBA" id="ARBA00022840"/>
    </source>
</evidence>
<dbReference type="PANTHER" id="PTHR47959">
    <property type="entry name" value="ATP-DEPENDENT RNA HELICASE RHLE-RELATED"/>
    <property type="match status" value="1"/>
</dbReference>
<evidence type="ECO:0000313" key="16">
    <source>
        <dbReference type="EMBL" id="KAF2963645.1"/>
    </source>
</evidence>
<dbReference type="InParanoid" id="A0A7C8ILU3"/>
<dbReference type="InterPro" id="IPR027417">
    <property type="entry name" value="P-loop_NTPase"/>
</dbReference>
<dbReference type="CDD" id="cd17957">
    <property type="entry name" value="DEADc_DDX52"/>
    <property type="match status" value="1"/>
</dbReference>
<dbReference type="AlphaFoldDB" id="A0A7C8ILU3"/>
<dbReference type="GO" id="GO:0016787">
    <property type="term" value="F:hydrolase activity"/>
    <property type="evidence" value="ECO:0007669"/>
    <property type="project" value="UniProtKB-KW"/>
</dbReference>
<feature type="compositionally biased region" description="Basic and acidic residues" evidence="13">
    <location>
        <begin position="682"/>
        <end position="697"/>
    </location>
</feature>
<feature type="domain" description="Helicase C-terminal" evidence="15">
    <location>
        <begin position="462"/>
        <end position="629"/>
    </location>
</feature>
<dbReference type="PANTHER" id="PTHR47959:SF15">
    <property type="entry name" value="RNA HELICASE"/>
    <property type="match status" value="1"/>
</dbReference>
<evidence type="ECO:0000256" key="2">
    <source>
        <dbReference type="ARBA" id="ARBA00022741"/>
    </source>
</evidence>
<keyword evidence="6" id="KW-0694">RNA-binding</keyword>
<feature type="region of interest" description="Disordered" evidence="13">
    <location>
        <begin position="1"/>
        <end position="108"/>
    </location>
</feature>
<protein>
    <recommendedName>
        <fullName evidence="10">ATP-dependent RNA helicase ROK1</fullName>
        <ecNumber evidence="1">3.6.4.13</ecNumber>
    </recommendedName>
    <alternativeName>
        <fullName evidence="11">ATP-dependent RNA helicase rok1</fullName>
    </alternativeName>
</protein>
<feature type="domain" description="Helicase ATP-binding" evidence="14">
    <location>
        <begin position="216"/>
        <end position="425"/>
    </location>
</feature>
<evidence type="ECO:0000256" key="4">
    <source>
        <dbReference type="ARBA" id="ARBA00022806"/>
    </source>
</evidence>
<keyword evidence="3" id="KW-0378">Hydrolase</keyword>
<evidence type="ECO:0000256" key="8">
    <source>
        <dbReference type="ARBA" id="ARBA00024355"/>
    </source>
</evidence>
<dbReference type="PROSITE" id="PS51192">
    <property type="entry name" value="HELICASE_ATP_BIND_1"/>
    <property type="match status" value="1"/>
</dbReference>
<comment type="similarity">
    <text evidence="8">Belongs to the DEAD box helicase family. DDX52/ROK1 subfamily.</text>
</comment>
<feature type="region of interest" description="Disordered" evidence="13">
    <location>
        <begin position="295"/>
        <end position="336"/>
    </location>
</feature>
<dbReference type="InterPro" id="IPR001650">
    <property type="entry name" value="Helicase_C-like"/>
</dbReference>
<dbReference type="InterPro" id="IPR050079">
    <property type="entry name" value="DEAD_box_RNA_helicase"/>
</dbReference>
<accession>A0A7C8ILU3</accession>
<name>A0A7C8ILU3_9PEZI</name>
<comment type="catalytic activity">
    <reaction evidence="12">
        <text>ATP + H2O = ADP + phosphate + H(+)</text>
        <dbReference type="Rhea" id="RHEA:13065"/>
        <dbReference type="ChEBI" id="CHEBI:15377"/>
        <dbReference type="ChEBI" id="CHEBI:15378"/>
        <dbReference type="ChEBI" id="CHEBI:30616"/>
        <dbReference type="ChEBI" id="CHEBI:43474"/>
        <dbReference type="ChEBI" id="CHEBI:456216"/>
        <dbReference type="EC" id="3.6.4.13"/>
    </reaction>
</comment>
<dbReference type="GO" id="GO:0003723">
    <property type="term" value="F:RNA binding"/>
    <property type="evidence" value="ECO:0007669"/>
    <property type="project" value="UniProtKB-KW"/>
</dbReference>
<comment type="function">
    <text evidence="7">ATP-dependent RNA helicase involved in 40S ribosomal subunit biogenesis. Required for the processing and cleavage of 35S pre-rRNA at sites A0, A1, and A2, leading to mature 18S rRNA.</text>
</comment>
<dbReference type="InterPro" id="IPR014001">
    <property type="entry name" value="Helicase_ATP-bd"/>
</dbReference>
<comment type="subunit">
    <text evidence="9">Interacts with the U3 snoRNA and is associated with the 90S and 40S pre-ribosomes.</text>
</comment>
<dbReference type="GO" id="GO:0005524">
    <property type="term" value="F:ATP binding"/>
    <property type="evidence" value="ECO:0007669"/>
    <property type="project" value="UniProtKB-KW"/>
</dbReference>
<comment type="caution">
    <text evidence="16">The sequence shown here is derived from an EMBL/GenBank/DDBJ whole genome shotgun (WGS) entry which is preliminary data.</text>
</comment>
<dbReference type="SMART" id="SM00490">
    <property type="entry name" value="HELICc"/>
    <property type="match status" value="1"/>
</dbReference>
<keyword evidence="2" id="KW-0547">Nucleotide-binding</keyword>
<dbReference type="FunCoup" id="A0A7C8ILU3">
    <property type="interactions" value="932"/>
</dbReference>
<evidence type="ECO:0000256" key="7">
    <source>
        <dbReference type="ARBA" id="ARBA00024310"/>
    </source>
</evidence>
<dbReference type="InterPro" id="IPR044764">
    <property type="entry name" value="DDX52/Rok1_DEADc"/>
</dbReference>
<dbReference type="CDD" id="cd18787">
    <property type="entry name" value="SF2_C_DEAD"/>
    <property type="match status" value="1"/>
</dbReference>
<keyword evidence="17" id="KW-1185">Reference proteome</keyword>
<reference evidence="16 17" key="1">
    <citation type="submission" date="2019-12" db="EMBL/GenBank/DDBJ databases">
        <title>Draft genome sequence of the ascomycete Xylaria multiplex DSM 110363.</title>
        <authorList>
            <person name="Buettner E."/>
            <person name="Kellner H."/>
        </authorList>
    </citation>
    <scope>NUCLEOTIDE SEQUENCE [LARGE SCALE GENOMIC DNA]</scope>
    <source>
        <strain evidence="16 17">DSM 110363</strain>
    </source>
</reference>
<dbReference type="Pfam" id="PF00270">
    <property type="entry name" value="DEAD"/>
    <property type="match status" value="2"/>
</dbReference>
<evidence type="ECO:0000259" key="14">
    <source>
        <dbReference type="PROSITE" id="PS51192"/>
    </source>
</evidence>
<evidence type="ECO:0000256" key="10">
    <source>
        <dbReference type="ARBA" id="ARBA00024410"/>
    </source>
</evidence>
<feature type="compositionally biased region" description="Basic and acidic residues" evidence="13">
    <location>
        <begin position="34"/>
        <end position="54"/>
    </location>
</feature>
<evidence type="ECO:0000256" key="13">
    <source>
        <dbReference type="SAM" id="MobiDB-lite"/>
    </source>
</evidence>
<organism evidence="16 17">
    <name type="scientific">Xylaria multiplex</name>
    <dbReference type="NCBI Taxonomy" id="323545"/>
    <lineage>
        <taxon>Eukaryota</taxon>
        <taxon>Fungi</taxon>
        <taxon>Dikarya</taxon>
        <taxon>Ascomycota</taxon>
        <taxon>Pezizomycotina</taxon>
        <taxon>Sordariomycetes</taxon>
        <taxon>Xylariomycetidae</taxon>
        <taxon>Xylariales</taxon>
        <taxon>Xylariaceae</taxon>
        <taxon>Xylaria</taxon>
    </lineage>
</organism>
<evidence type="ECO:0000313" key="17">
    <source>
        <dbReference type="Proteomes" id="UP000481858"/>
    </source>
</evidence>
<evidence type="ECO:0000256" key="6">
    <source>
        <dbReference type="ARBA" id="ARBA00022884"/>
    </source>
</evidence>
<dbReference type="Pfam" id="PF00271">
    <property type="entry name" value="Helicase_C"/>
    <property type="match status" value="1"/>
</dbReference>
<dbReference type="GO" id="GO:0005829">
    <property type="term" value="C:cytosol"/>
    <property type="evidence" value="ECO:0007669"/>
    <property type="project" value="TreeGrafter"/>
</dbReference>
<gene>
    <name evidence="16" type="ORF">GQX73_g9934</name>
</gene>